<evidence type="ECO:0000313" key="3">
    <source>
        <dbReference type="Proteomes" id="UP000466931"/>
    </source>
</evidence>
<protein>
    <submittedName>
        <fullName evidence="2">Uncharacterized protein</fullName>
    </submittedName>
</protein>
<keyword evidence="3" id="KW-1185">Reference proteome</keyword>
<dbReference type="AlphaFoldDB" id="A0A7I7Y2W6"/>
<evidence type="ECO:0000256" key="1">
    <source>
        <dbReference type="SAM" id="MobiDB-lite"/>
    </source>
</evidence>
<organism evidence="2 3">
    <name type="scientific">Mycolicibacterium confluentis</name>
    <dbReference type="NCBI Taxonomy" id="28047"/>
    <lineage>
        <taxon>Bacteria</taxon>
        <taxon>Bacillati</taxon>
        <taxon>Actinomycetota</taxon>
        <taxon>Actinomycetes</taxon>
        <taxon>Mycobacteriales</taxon>
        <taxon>Mycobacteriaceae</taxon>
        <taxon>Mycolicibacterium</taxon>
    </lineage>
</organism>
<reference evidence="2" key="2">
    <citation type="submission" date="2020-02" db="EMBL/GenBank/DDBJ databases">
        <authorList>
            <person name="Matsumoto Y."/>
            <person name="Motooka D."/>
            <person name="Nakamura S."/>
        </authorList>
    </citation>
    <scope>NUCLEOTIDE SEQUENCE</scope>
    <source>
        <strain evidence="2">JCM 13671</strain>
    </source>
</reference>
<sequence>MVEAGRLAVLDDDFADDFDGDRDDDLGDDPDDVDRDEDPAAEEVDAADAGGPDDLSTCPSWARLFSSWTTSAVPPTVNSSGHSIRPAAPTAANVSAAAVDEWLPSLIPLRIPAPTPFTPPITPLIAAPPIAPAVAVAASAVRLTIWVAPETMFISVSSR</sequence>
<proteinExistence type="predicted"/>
<feature type="region of interest" description="Disordered" evidence="1">
    <location>
        <begin position="1"/>
        <end position="57"/>
    </location>
</feature>
<reference evidence="2" key="1">
    <citation type="journal article" date="2019" name="Emerg. Microbes Infect.">
        <title>Comprehensive subspecies identification of 175 nontuberculous mycobacteria species based on 7547 genomic profiles.</title>
        <authorList>
            <person name="Matsumoto Y."/>
            <person name="Kinjo T."/>
            <person name="Motooka D."/>
            <person name="Nabeya D."/>
            <person name="Jung N."/>
            <person name="Uechi K."/>
            <person name="Horii T."/>
            <person name="Iida T."/>
            <person name="Fujita J."/>
            <person name="Nakamura S."/>
        </authorList>
    </citation>
    <scope>NUCLEOTIDE SEQUENCE [LARGE SCALE GENOMIC DNA]</scope>
    <source>
        <strain evidence="2">JCM 13671</strain>
    </source>
</reference>
<accession>A0A7I7Y2W6</accession>
<feature type="compositionally biased region" description="Acidic residues" evidence="1">
    <location>
        <begin position="10"/>
        <end position="46"/>
    </location>
</feature>
<evidence type="ECO:0000313" key="2">
    <source>
        <dbReference type="EMBL" id="BBZ35977.1"/>
    </source>
</evidence>
<dbReference type="EMBL" id="AP022612">
    <property type="protein sequence ID" value="BBZ35977.1"/>
    <property type="molecule type" value="Genomic_DNA"/>
</dbReference>
<gene>
    <name evidence="2" type="ORF">MCNF_45820</name>
</gene>
<name>A0A7I7Y2W6_9MYCO</name>
<dbReference type="Proteomes" id="UP000466931">
    <property type="component" value="Chromosome"/>
</dbReference>